<evidence type="ECO:0000313" key="1">
    <source>
        <dbReference type="EMBL" id="KAF5188360.1"/>
    </source>
</evidence>
<dbReference type="Proteomes" id="UP000554482">
    <property type="component" value="Unassembled WGS sequence"/>
</dbReference>
<protein>
    <submittedName>
        <fullName evidence="1">Uncharacterized protein</fullName>
    </submittedName>
</protein>
<evidence type="ECO:0000313" key="2">
    <source>
        <dbReference type="Proteomes" id="UP000554482"/>
    </source>
</evidence>
<dbReference type="EMBL" id="JABWDY010026897">
    <property type="protein sequence ID" value="KAF5188360.1"/>
    <property type="molecule type" value="Genomic_DNA"/>
</dbReference>
<accession>A0A7J6VW18</accession>
<keyword evidence="2" id="KW-1185">Reference proteome</keyword>
<proteinExistence type="predicted"/>
<organism evidence="1 2">
    <name type="scientific">Thalictrum thalictroides</name>
    <name type="common">Rue-anemone</name>
    <name type="synonym">Anemone thalictroides</name>
    <dbReference type="NCBI Taxonomy" id="46969"/>
    <lineage>
        <taxon>Eukaryota</taxon>
        <taxon>Viridiplantae</taxon>
        <taxon>Streptophyta</taxon>
        <taxon>Embryophyta</taxon>
        <taxon>Tracheophyta</taxon>
        <taxon>Spermatophyta</taxon>
        <taxon>Magnoliopsida</taxon>
        <taxon>Ranunculales</taxon>
        <taxon>Ranunculaceae</taxon>
        <taxon>Thalictroideae</taxon>
        <taxon>Thalictrum</taxon>
    </lineage>
</organism>
<sequence length="96" mass="11132">MRTILVAYDVNHQGIVMRQANLLEVIFGENESIISNNLWYYTSFMRKLSYYPSALLAFVIELISKVGLSFSEKVIEVTFIFQLVGIYCDNPQWRGD</sequence>
<dbReference type="AlphaFoldDB" id="A0A7J6VW18"/>
<name>A0A7J6VW18_THATH</name>
<reference evidence="1 2" key="1">
    <citation type="submission" date="2020-06" db="EMBL/GenBank/DDBJ databases">
        <title>Transcriptomic and genomic resources for Thalictrum thalictroides and T. hernandezii: Facilitating candidate gene discovery in an emerging model plant lineage.</title>
        <authorList>
            <person name="Arias T."/>
            <person name="Riano-Pachon D.M."/>
            <person name="Di Stilio V.S."/>
        </authorList>
    </citation>
    <scope>NUCLEOTIDE SEQUENCE [LARGE SCALE GENOMIC DNA]</scope>
    <source>
        <strain evidence="2">cv. WT478/WT964</strain>
        <tissue evidence="1">Leaves</tissue>
    </source>
</reference>
<comment type="caution">
    <text evidence="1">The sequence shown here is derived from an EMBL/GenBank/DDBJ whole genome shotgun (WGS) entry which is preliminary data.</text>
</comment>
<gene>
    <name evidence="1" type="ORF">FRX31_022054</name>
</gene>